<dbReference type="RefSeq" id="XP_029714597.1">
    <property type="nucleotide sequence ID" value="XM_029858737.2"/>
</dbReference>
<sequence>MFAFHLRARILFPGGVSRSQIHRISCLNIVSKTMLFPEDKFFGGSPQADKDFKRLDVPYVSKSDKFHFRTKDFSKQFSHIYASRLGEMVGLLTKRAKEKWGTEHPIKQLAELKEDSPEKCVIIGTLFKHQELKPSILREISEENQLVPQPPRSHYTDDADILILEDALQRIRLMGKIDVHSVVTGAVCAVLGYEDGDGRFRVEDYLFYESGPQKPLIPLECSPLLVLISGLNLGSPNDFSMSMELLQQWIFGNLEGFGQSRDWEAASVVRVVLAGNSVKASVKPRNNLHGRPTTESSDLLNAVKAVDTFVHNLAQSVNVDLMPGEFDPSNHMLPQQPMHQCMFPKAVPFSSFRGVPNPYAFEIAGRSILGTSGQNVHDIGRYSKIEDPLEALKSTLVWSHIAPTAPDTLPCYPYYQQDPFIVSECPHVYFAGNTGEFKTELWKGRNGQQTRLICVPCFSETQSVAVVNLRTLDCQQISFKVNEFDDTEE</sequence>
<evidence type="ECO:0000256" key="3">
    <source>
        <dbReference type="ARBA" id="ARBA00022705"/>
    </source>
</evidence>
<proteinExistence type="inferred from homology"/>
<keyword evidence="4" id="KW-0539">Nucleus</keyword>
<evidence type="ECO:0000259" key="5">
    <source>
        <dbReference type="Pfam" id="PF04042"/>
    </source>
</evidence>
<feature type="domain" description="DNA polymerase alpha/delta/epsilon subunit B" evidence="5">
    <location>
        <begin position="226"/>
        <end position="437"/>
    </location>
</feature>
<name>A0ABM2A1C1_AEDAL</name>
<dbReference type="Pfam" id="PF04042">
    <property type="entry name" value="DNA_pol_E_B"/>
    <property type="match status" value="1"/>
</dbReference>
<evidence type="ECO:0000256" key="1">
    <source>
        <dbReference type="ARBA" id="ARBA00004123"/>
    </source>
</evidence>
<protein>
    <recommendedName>
        <fullName evidence="9">Dna polymerase delta regulatory subunit 55</fullName>
    </recommendedName>
</protein>
<dbReference type="InterPro" id="IPR007185">
    <property type="entry name" value="DNA_pol_a/d/e_bsu"/>
</dbReference>
<dbReference type="PANTHER" id="PTHR10416">
    <property type="entry name" value="DNA POLYMERASE DELTA SUBUNIT 2"/>
    <property type="match status" value="1"/>
</dbReference>
<evidence type="ECO:0008006" key="9">
    <source>
        <dbReference type="Google" id="ProtNLM"/>
    </source>
</evidence>
<evidence type="ECO:0000256" key="2">
    <source>
        <dbReference type="ARBA" id="ARBA00006035"/>
    </source>
</evidence>
<keyword evidence="8" id="KW-1185">Reference proteome</keyword>
<keyword evidence="3" id="KW-0235">DNA replication</keyword>
<dbReference type="Proteomes" id="UP000069940">
    <property type="component" value="Unassembled WGS sequence"/>
</dbReference>
<accession>A0ABM2A1C1</accession>
<dbReference type="PANTHER" id="PTHR10416:SF0">
    <property type="entry name" value="DNA POLYMERASE DELTA SUBUNIT 2"/>
    <property type="match status" value="1"/>
</dbReference>
<reference evidence="7" key="2">
    <citation type="submission" date="2025-05" db="UniProtKB">
        <authorList>
            <consortium name="EnsemblMetazoa"/>
        </authorList>
    </citation>
    <scope>IDENTIFICATION</scope>
    <source>
        <strain evidence="7">Foshan</strain>
    </source>
</reference>
<evidence type="ECO:0000313" key="7">
    <source>
        <dbReference type="EnsemblMetazoa" id="AALFPA23_023546.P35024"/>
    </source>
</evidence>
<evidence type="ECO:0000256" key="4">
    <source>
        <dbReference type="ARBA" id="ARBA00023242"/>
    </source>
</evidence>
<dbReference type="InterPro" id="IPR040663">
    <property type="entry name" value="DNA_pol_D_N"/>
</dbReference>
<evidence type="ECO:0000259" key="6">
    <source>
        <dbReference type="Pfam" id="PF18018"/>
    </source>
</evidence>
<dbReference type="InterPro" id="IPR041863">
    <property type="entry name" value="PolD2_C"/>
</dbReference>
<dbReference type="GeneID" id="109407257"/>
<dbReference type="Gene3D" id="2.40.50.430">
    <property type="match status" value="1"/>
</dbReference>
<dbReference type="CDD" id="cd07387">
    <property type="entry name" value="MPP_PolD2_C"/>
    <property type="match status" value="1"/>
</dbReference>
<dbReference type="InterPro" id="IPR024826">
    <property type="entry name" value="DNA_pol_delta/II_ssu"/>
</dbReference>
<comment type="subcellular location">
    <subcellularLocation>
        <location evidence="1">Nucleus</location>
    </subcellularLocation>
</comment>
<dbReference type="Pfam" id="PF18018">
    <property type="entry name" value="DNA_pol_D_N"/>
    <property type="match status" value="1"/>
</dbReference>
<dbReference type="Gene3D" id="3.60.21.50">
    <property type="match status" value="1"/>
</dbReference>
<evidence type="ECO:0000313" key="8">
    <source>
        <dbReference type="Proteomes" id="UP000069940"/>
    </source>
</evidence>
<comment type="similarity">
    <text evidence="2">Belongs to the DNA polymerase delta/II small subunit family.</text>
</comment>
<organism evidence="7 8">
    <name type="scientific">Aedes albopictus</name>
    <name type="common">Asian tiger mosquito</name>
    <name type="synonym">Stegomyia albopicta</name>
    <dbReference type="NCBI Taxonomy" id="7160"/>
    <lineage>
        <taxon>Eukaryota</taxon>
        <taxon>Metazoa</taxon>
        <taxon>Ecdysozoa</taxon>
        <taxon>Arthropoda</taxon>
        <taxon>Hexapoda</taxon>
        <taxon>Insecta</taxon>
        <taxon>Pterygota</taxon>
        <taxon>Neoptera</taxon>
        <taxon>Endopterygota</taxon>
        <taxon>Diptera</taxon>
        <taxon>Nematocera</taxon>
        <taxon>Culicoidea</taxon>
        <taxon>Culicidae</taxon>
        <taxon>Culicinae</taxon>
        <taxon>Aedini</taxon>
        <taxon>Aedes</taxon>
        <taxon>Stegomyia</taxon>
    </lineage>
</organism>
<reference evidence="8" key="1">
    <citation type="journal article" date="2015" name="Proc. Natl. Acad. Sci. U.S.A.">
        <title>Genome sequence of the Asian Tiger mosquito, Aedes albopictus, reveals insights into its biology, genetics, and evolution.</title>
        <authorList>
            <person name="Chen X.G."/>
            <person name="Jiang X."/>
            <person name="Gu J."/>
            <person name="Xu M."/>
            <person name="Wu Y."/>
            <person name="Deng Y."/>
            <person name="Zhang C."/>
            <person name="Bonizzoni M."/>
            <person name="Dermauw W."/>
            <person name="Vontas J."/>
            <person name="Armbruster P."/>
            <person name="Huang X."/>
            <person name="Yang Y."/>
            <person name="Zhang H."/>
            <person name="He W."/>
            <person name="Peng H."/>
            <person name="Liu Y."/>
            <person name="Wu K."/>
            <person name="Chen J."/>
            <person name="Lirakis M."/>
            <person name="Topalis P."/>
            <person name="Van Leeuwen T."/>
            <person name="Hall A.B."/>
            <person name="Jiang X."/>
            <person name="Thorpe C."/>
            <person name="Mueller R.L."/>
            <person name="Sun C."/>
            <person name="Waterhouse R.M."/>
            <person name="Yan G."/>
            <person name="Tu Z.J."/>
            <person name="Fang X."/>
            <person name="James A.A."/>
        </authorList>
    </citation>
    <scope>NUCLEOTIDE SEQUENCE [LARGE SCALE GENOMIC DNA]</scope>
    <source>
        <strain evidence="8">Foshan</strain>
    </source>
</reference>
<feature type="domain" description="DNA polymerase delta subunit OB-fold" evidence="6">
    <location>
        <begin position="76"/>
        <end position="205"/>
    </location>
</feature>
<dbReference type="EnsemblMetazoa" id="AALFPA23_023546.R35024">
    <property type="protein sequence ID" value="AALFPA23_023546.P35024"/>
    <property type="gene ID" value="AALFPA23_023546"/>
</dbReference>